<keyword evidence="4" id="KW-1015">Disulfide bond</keyword>
<organism evidence="7 8">
    <name type="scientific">Cavenderia fasciculata</name>
    <name type="common">Slime mold</name>
    <name type="synonym">Dictyostelium fasciculatum</name>
    <dbReference type="NCBI Taxonomy" id="261658"/>
    <lineage>
        <taxon>Eukaryota</taxon>
        <taxon>Amoebozoa</taxon>
        <taxon>Evosea</taxon>
        <taxon>Eumycetozoa</taxon>
        <taxon>Dictyostelia</taxon>
        <taxon>Acytosteliales</taxon>
        <taxon>Cavenderiaceae</taxon>
        <taxon>Cavenderia</taxon>
    </lineage>
</organism>
<dbReference type="GO" id="GO:0005576">
    <property type="term" value="C:extracellular region"/>
    <property type="evidence" value="ECO:0007669"/>
    <property type="project" value="UniProtKB-SubCell"/>
</dbReference>
<dbReference type="OMA" id="VECAYSK"/>
<dbReference type="InterPro" id="IPR011050">
    <property type="entry name" value="Pectin_lyase_fold/virulence"/>
</dbReference>
<protein>
    <recommendedName>
        <fullName evidence="6">MACPF domain-containing protein</fullName>
    </recommendedName>
</protein>
<dbReference type="EMBL" id="GL883021">
    <property type="protein sequence ID" value="EGG16985.1"/>
    <property type="molecule type" value="Genomic_DNA"/>
</dbReference>
<evidence type="ECO:0000313" key="8">
    <source>
        <dbReference type="Proteomes" id="UP000007797"/>
    </source>
</evidence>
<evidence type="ECO:0000313" key="7">
    <source>
        <dbReference type="EMBL" id="EGG16985.1"/>
    </source>
</evidence>
<evidence type="ECO:0000256" key="5">
    <source>
        <dbReference type="SAM" id="SignalP"/>
    </source>
</evidence>
<keyword evidence="8" id="KW-1185">Reference proteome</keyword>
<dbReference type="Pfam" id="PF07691">
    <property type="entry name" value="PA14"/>
    <property type="match status" value="1"/>
</dbReference>
<evidence type="ECO:0000256" key="2">
    <source>
        <dbReference type="ARBA" id="ARBA00022525"/>
    </source>
</evidence>
<evidence type="ECO:0000256" key="1">
    <source>
        <dbReference type="ARBA" id="ARBA00004613"/>
    </source>
</evidence>
<feature type="chain" id="PRO_5003316089" description="MACPF domain-containing protein" evidence="5">
    <location>
        <begin position="30"/>
        <end position="1149"/>
    </location>
</feature>
<dbReference type="PANTHER" id="PTHR45742">
    <property type="entry name" value="COMPLEMENT COMPONENT C6"/>
    <property type="match status" value="1"/>
</dbReference>
<keyword evidence="3" id="KW-0204">Cytolysis</keyword>
<dbReference type="InterPro" id="IPR011658">
    <property type="entry name" value="PA14_dom"/>
</dbReference>
<dbReference type="SUPFAM" id="SSF51126">
    <property type="entry name" value="Pectin lyase-like"/>
    <property type="match status" value="1"/>
</dbReference>
<dbReference type="PROSITE" id="PS51412">
    <property type="entry name" value="MACPF_2"/>
    <property type="match status" value="1"/>
</dbReference>
<reference evidence="8" key="1">
    <citation type="journal article" date="2011" name="Genome Res.">
        <title>Phylogeny-wide analysis of social amoeba genomes highlights ancient origins for complex intercellular communication.</title>
        <authorList>
            <person name="Heidel A.J."/>
            <person name="Lawal H.M."/>
            <person name="Felder M."/>
            <person name="Schilde C."/>
            <person name="Helps N.R."/>
            <person name="Tunggal B."/>
            <person name="Rivero F."/>
            <person name="John U."/>
            <person name="Schleicher M."/>
            <person name="Eichinger L."/>
            <person name="Platzer M."/>
            <person name="Noegel A.A."/>
            <person name="Schaap P."/>
            <person name="Gloeckner G."/>
        </authorList>
    </citation>
    <scope>NUCLEOTIDE SEQUENCE [LARGE SCALE GENOMIC DNA]</scope>
    <source>
        <strain evidence="8">SH3</strain>
    </source>
</reference>
<dbReference type="Proteomes" id="UP000007797">
    <property type="component" value="Unassembled WGS sequence"/>
</dbReference>
<keyword evidence="5" id="KW-0732">Signal</keyword>
<feature type="domain" description="MACPF" evidence="6">
    <location>
        <begin position="561"/>
        <end position="899"/>
    </location>
</feature>
<dbReference type="PANTHER" id="PTHR45742:SF8">
    <property type="entry name" value="FLOCCULATION PROTEIN FLO11"/>
    <property type="match status" value="1"/>
</dbReference>
<keyword evidence="2" id="KW-0964">Secreted</keyword>
<dbReference type="AlphaFoldDB" id="F4Q4C3"/>
<dbReference type="RefSeq" id="XP_004355467.1">
    <property type="nucleotide sequence ID" value="XM_004355414.1"/>
</dbReference>
<comment type="subcellular location">
    <subcellularLocation>
        <location evidence="1">Secreted</location>
    </subcellularLocation>
</comment>
<sequence length="1149" mass="124846">MTSKMATRDNRFITLILIIVCLAAVRVEGSSNNDYQVYVDKNSMCTADCGTEMSPFSNFVDAIQYISLLRSNKSSLSAAAVNMDWLLQNNDNHQQQDVDTIIVKEGIYRGSKNKGLVINFPLHIVSLSPTKPTTYGAVTFNDAQVIIDCEGVGNAITVKNVILFKLSNIGIHRCVGSSGGALSIVNSSAVVGAVTFVGNQALNGGAVSLSNSNIDFTRCLFMDNRAITQGYDIYASSSVVGLSMTNQKPCDIYSTGGSVSIKLDSSYLSMDSLAGMEGLKIVGDLSTMSLPTGIVTVLDRTCPTPPTALWAYVFKTFSTYSETCNSNNVCDDGESCLSCPSDCSCMAHGWKLDIFKTVPATPITVVADIIQLSSSSIANLAYPYAVMNAYLKINKHDTYEFKFVGSNCGLVFSVDGIDIVYTAVSLSNVDTTRSVRLTATNVHHLRIAISKGVSPNTAVTLKIYWRRKADGEQFVLLDPFYSKNICNDGILDDKEKLNAYRCVADQAKALDPSKDTCGDGICSEIPEDCLADCYHVLTQMCPEQATPNRLDPIYSKMDFVGTALNNQYMYSLPGIQLLSHGVDIMTDENMNAPVFHFGYCDNSSYTTVHDLYRGLVYTVPKGIHAIPTPKCSYSASTTSYSSSNQMSQEKAKDSSMDDSANLGGGYWGITLQASVAFSQSSSTKSASDLSGKVSGKIMVDEVLCETTRVHISAQNVTFHPNFVRDVGQADTIPKMELVVAKYGSLYIKSAVMGGSLTHVTVVSHSSFEGKLSSEISQNTQLSLSAKVSSPALKVNANYKKGTDNSISNDQQNKFEQDSASTTIITKGGPPGSFGPDSKGANNNFGAWAKAVDLLPVPIKKEYGFIVDLIPTNWLVKGSTDTIQSLWSKAEIAHLYKRFASRVDYDKIESLKADESIFYINTPRNGASSLSFTFTIKTIDGQTKTSTQSLSTGALFTLPLGEVQSVAGYPTDQVSFDVYDVVNTRLYHFVYYGGIWNQLTASYVFSIRFEATTVACPSCTITPTLRITLQGTLGTYSVYYTPTVAATHYTSGQPYLGDLEFVTFEPITSFGDEAITFVYNVNTFNIIQYCPNAPGVRSGVGMCDIPSLMPFERRYSTVYGTTQRKFTLTSSQITTVTMTKHDILPLSKNI</sequence>
<proteinExistence type="predicted"/>
<evidence type="ECO:0000256" key="3">
    <source>
        <dbReference type="ARBA" id="ARBA00022852"/>
    </source>
</evidence>
<accession>F4Q4C3</accession>
<dbReference type="GO" id="GO:0031640">
    <property type="term" value="P:killing of cells of another organism"/>
    <property type="evidence" value="ECO:0007669"/>
    <property type="project" value="UniProtKB-KW"/>
</dbReference>
<dbReference type="InterPro" id="IPR020864">
    <property type="entry name" value="MACPF"/>
</dbReference>
<dbReference type="GeneID" id="14869651"/>
<evidence type="ECO:0000259" key="6">
    <source>
        <dbReference type="PROSITE" id="PS51412"/>
    </source>
</evidence>
<name>F4Q4C3_CACFS</name>
<dbReference type="Pfam" id="PF01823">
    <property type="entry name" value="MACPF"/>
    <property type="match status" value="1"/>
</dbReference>
<dbReference type="KEGG" id="dfa:DFA_07966"/>
<gene>
    <name evidence="7" type="ORF">DFA_07966</name>
</gene>
<dbReference type="OrthoDB" id="21110at2759"/>
<evidence type="ECO:0000256" key="4">
    <source>
        <dbReference type="ARBA" id="ARBA00023157"/>
    </source>
</evidence>
<feature type="signal peptide" evidence="5">
    <location>
        <begin position="1"/>
        <end position="29"/>
    </location>
</feature>